<dbReference type="Proteomes" id="UP001162131">
    <property type="component" value="Unassembled WGS sequence"/>
</dbReference>
<evidence type="ECO:0000313" key="2">
    <source>
        <dbReference type="EMBL" id="CAG9335540.1"/>
    </source>
</evidence>
<comment type="caution">
    <text evidence="2">The sequence shown here is derived from an EMBL/GenBank/DDBJ whole genome shotgun (WGS) entry which is preliminary data.</text>
</comment>
<organism evidence="2 3">
    <name type="scientific">Blepharisma stoltei</name>
    <dbReference type="NCBI Taxonomy" id="1481888"/>
    <lineage>
        <taxon>Eukaryota</taxon>
        <taxon>Sar</taxon>
        <taxon>Alveolata</taxon>
        <taxon>Ciliophora</taxon>
        <taxon>Postciliodesmatophora</taxon>
        <taxon>Heterotrichea</taxon>
        <taxon>Heterotrichida</taxon>
        <taxon>Blepharismidae</taxon>
        <taxon>Blepharisma</taxon>
    </lineage>
</organism>
<feature type="signal peptide" evidence="1">
    <location>
        <begin position="1"/>
        <end position="15"/>
    </location>
</feature>
<accession>A0AAU9KIJ4</accession>
<protein>
    <submittedName>
        <fullName evidence="2">Uncharacterized protein</fullName>
    </submittedName>
</protein>
<dbReference type="EMBL" id="CAJZBQ010000062">
    <property type="protein sequence ID" value="CAG9335540.1"/>
    <property type="molecule type" value="Genomic_DNA"/>
</dbReference>
<feature type="chain" id="PRO_5043594410" evidence="1">
    <location>
        <begin position="16"/>
        <end position="666"/>
    </location>
</feature>
<evidence type="ECO:0000256" key="1">
    <source>
        <dbReference type="SAM" id="SignalP"/>
    </source>
</evidence>
<name>A0AAU9KIJ4_9CILI</name>
<dbReference type="AlphaFoldDB" id="A0AAU9KIJ4"/>
<proteinExistence type="predicted"/>
<dbReference type="PANTHER" id="PTHR33459">
    <property type="entry name" value="DD-GDCA PROTEIN"/>
    <property type="match status" value="1"/>
</dbReference>
<gene>
    <name evidence="2" type="ORF">BSTOLATCC_MIC64007</name>
</gene>
<evidence type="ECO:0000313" key="3">
    <source>
        <dbReference type="Proteomes" id="UP001162131"/>
    </source>
</evidence>
<dbReference type="PANTHER" id="PTHR33459:SF7">
    <property type="entry name" value="DD-GDCA PROTEIN"/>
    <property type="match status" value="1"/>
</dbReference>
<keyword evidence="1" id="KW-0732">Signal</keyword>
<sequence length="666" mass="72939">MWLLCFIFTLTSASSQCSTYKCNTGYTKGECITESTGEDASIAYDQTLCYPEYVCTPSGSSTNCTLRQPSVNYPGEFCSTNSQCTSGSCDQATFVCKGLSVGQQCVNPYDCGPGMYCDSVKKVCTNQVKSGSACSQNNDYQCANGLICINLVCTSLFSVATGNQVDNDFVNDDTGFSTACTSGYAVYDEDNQFYTCTKAPHSENALPMKCTPGSKCVSSDLHSKNCTCGINQNGDSYCPLFEGDSYVQSMITSWKAIAQLNSGCNSYRRWGYQCFATQSIANQIQWYTWAANYTLYYNELYPLIQENQECTRQIETSSYWNIMAALSSSSASIQCPVYFCGTDKTNWGAEQCIFYEKDVLNYKVTDILSLNPCSTGTTCPTSQTSQNSTCTASTTQLSYAGDYCKKNEDCASGTCKNKVCSGAALAGACTNVQDCNPGLYCNTTTKVCDAQKVEGVNCASDYECLNNMTCNLGICIPYYSLPVGSVTNSVNSAGFSRACNFGFANLTTTTAPLKGICAKPPVSPSTGPIQCQPGAKCLDKTGTYSKICTCGLNEFGTAYCPSFEGDIYLKNSIIHMKTLMTKNKICNTESRFEERCFLRDLNNLETYYFYVTNFTMYLQLPALQENTECVKSIYTEDFWRWMKESYDHSAGIMATLASLLAIQVFI</sequence>
<reference evidence="2" key="1">
    <citation type="submission" date="2021-09" db="EMBL/GenBank/DDBJ databases">
        <authorList>
            <consortium name="AG Swart"/>
            <person name="Singh M."/>
            <person name="Singh A."/>
            <person name="Seah K."/>
            <person name="Emmerich C."/>
        </authorList>
    </citation>
    <scope>NUCLEOTIDE SEQUENCE</scope>
    <source>
        <strain evidence="2">ATCC30299</strain>
    </source>
</reference>
<dbReference type="InterPro" id="IPR052326">
    <property type="entry name" value="Diff-Dev_Assoc_Protein"/>
</dbReference>
<keyword evidence="3" id="KW-1185">Reference proteome</keyword>